<keyword evidence="9" id="KW-1185">Reference proteome</keyword>
<keyword evidence="5" id="KW-0539">Nucleus</keyword>
<evidence type="ECO:0000313" key="8">
    <source>
        <dbReference type="EMBL" id="PHT41232.1"/>
    </source>
</evidence>
<dbReference type="EMBL" id="MLFT02000008">
    <property type="protein sequence ID" value="PHT41232.1"/>
    <property type="molecule type" value="Genomic_DNA"/>
</dbReference>
<gene>
    <name evidence="8" type="ORF">CQW23_20086</name>
</gene>
<evidence type="ECO:0000256" key="5">
    <source>
        <dbReference type="ARBA" id="ARBA00023242"/>
    </source>
</evidence>
<feature type="domain" description="MADS-box" evidence="7">
    <location>
        <begin position="3"/>
        <end position="63"/>
    </location>
</feature>
<dbReference type="Gene3D" id="3.40.1810.10">
    <property type="entry name" value="Transcription factor, MADS-box"/>
    <property type="match status" value="1"/>
</dbReference>
<dbReference type="CDD" id="cd00120">
    <property type="entry name" value="MADS"/>
    <property type="match status" value="1"/>
</dbReference>
<evidence type="ECO:0000256" key="6">
    <source>
        <dbReference type="SAM" id="MobiDB-lite"/>
    </source>
</evidence>
<comment type="subcellular location">
    <subcellularLocation>
        <location evidence="1">Nucleus</location>
    </subcellularLocation>
</comment>
<dbReference type="InterPro" id="IPR036879">
    <property type="entry name" value="TF_MADSbox_sf"/>
</dbReference>
<dbReference type="Pfam" id="PF00319">
    <property type="entry name" value="SRF-TF"/>
    <property type="match status" value="1"/>
</dbReference>
<evidence type="ECO:0000313" key="9">
    <source>
        <dbReference type="Proteomes" id="UP000224567"/>
    </source>
</evidence>
<dbReference type="SUPFAM" id="SSF55455">
    <property type="entry name" value="SRF-like"/>
    <property type="match status" value="1"/>
</dbReference>
<dbReference type="AlphaFoldDB" id="A0A2G2W7R9"/>
<dbReference type="GO" id="GO:0000978">
    <property type="term" value="F:RNA polymerase II cis-regulatory region sequence-specific DNA binding"/>
    <property type="evidence" value="ECO:0007669"/>
    <property type="project" value="TreeGrafter"/>
</dbReference>
<keyword evidence="4" id="KW-0804">Transcription</keyword>
<dbReference type="PRINTS" id="PR00404">
    <property type="entry name" value="MADSDOMAIN"/>
</dbReference>
<dbReference type="PANTHER" id="PTHR11945:SF441">
    <property type="entry name" value="AGAMOUS-LIKE MADS-BOX PROTEIN AGL29"/>
    <property type="match status" value="1"/>
</dbReference>
<name>A0A2G2W7R9_CAPBA</name>
<feature type="compositionally biased region" description="Low complexity" evidence="6">
    <location>
        <begin position="71"/>
        <end position="87"/>
    </location>
</feature>
<sequence length="168" mass="18666">MGTGKKKIEIQKITKETSRMVTFSKRRKGLFKKVKEHESMTGCRIASVVFSPIGKPYTCGDVEYAIQRHFSSNNNNNNSRSTEPSTSGLNSRHSNSDDVAVASGDSSGSRSSSSSTPRRKGLHDWVESTDVERCGNLNRLLMWKKQLEGTRKQIASIEDSESFQALFG</sequence>
<dbReference type="PANTHER" id="PTHR11945">
    <property type="entry name" value="MADS BOX PROTEIN"/>
    <property type="match status" value="1"/>
</dbReference>
<organism evidence="8 9">
    <name type="scientific">Capsicum baccatum</name>
    <name type="common">Peruvian pepper</name>
    <dbReference type="NCBI Taxonomy" id="33114"/>
    <lineage>
        <taxon>Eukaryota</taxon>
        <taxon>Viridiplantae</taxon>
        <taxon>Streptophyta</taxon>
        <taxon>Embryophyta</taxon>
        <taxon>Tracheophyta</taxon>
        <taxon>Spermatophyta</taxon>
        <taxon>Magnoliopsida</taxon>
        <taxon>eudicotyledons</taxon>
        <taxon>Gunneridae</taxon>
        <taxon>Pentapetalae</taxon>
        <taxon>asterids</taxon>
        <taxon>lamiids</taxon>
        <taxon>Solanales</taxon>
        <taxon>Solanaceae</taxon>
        <taxon>Solanoideae</taxon>
        <taxon>Capsiceae</taxon>
        <taxon>Capsicum</taxon>
    </lineage>
</organism>
<reference evidence="9" key="2">
    <citation type="journal article" date="2017" name="J. Anim. Genet.">
        <title>Multiple reference genome sequences of hot pepper reveal the massive evolution of plant disease resistance genes by retroduplication.</title>
        <authorList>
            <person name="Kim S."/>
            <person name="Park J."/>
            <person name="Yeom S.-I."/>
            <person name="Kim Y.-M."/>
            <person name="Seo E."/>
            <person name="Kim K.-T."/>
            <person name="Kim M.-S."/>
            <person name="Lee J.M."/>
            <person name="Cheong K."/>
            <person name="Shin H.-S."/>
            <person name="Kim S.-B."/>
            <person name="Han K."/>
            <person name="Lee J."/>
            <person name="Park M."/>
            <person name="Lee H.-A."/>
            <person name="Lee H.-Y."/>
            <person name="Lee Y."/>
            <person name="Oh S."/>
            <person name="Lee J.H."/>
            <person name="Choi E."/>
            <person name="Choi E."/>
            <person name="Lee S.E."/>
            <person name="Jeon J."/>
            <person name="Kim H."/>
            <person name="Choi G."/>
            <person name="Song H."/>
            <person name="Lee J."/>
            <person name="Lee S.-C."/>
            <person name="Kwon J.-K."/>
            <person name="Lee H.-Y."/>
            <person name="Koo N."/>
            <person name="Hong Y."/>
            <person name="Kim R.W."/>
            <person name="Kang W.-H."/>
            <person name="Huh J.H."/>
            <person name="Kang B.-C."/>
            <person name="Yang T.-J."/>
            <person name="Lee Y.-H."/>
            <person name="Bennetzen J.L."/>
            <person name="Choi D."/>
        </authorList>
    </citation>
    <scope>NUCLEOTIDE SEQUENCE [LARGE SCALE GENOMIC DNA]</scope>
    <source>
        <strain evidence="9">cv. PBC81</strain>
    </source>
</reference>
<dbReference type="InterPro" id="IPR002100">
    <property type="entry name" value="TF_MADSbox"/>
</dbReference>
<dbReference type="PROSITE" id="PS50066">
    <property type="entry name" value="MADS_BOX_2"/>
    <property type="match status" value="1"/>
</dbReference>
<keyword evidence="2" id="KW-0805">Transcription regulation</keyword>
<dbReference type="GO" id="GO:0000981">
    <property type="term" value="F:DNA-binding transcription factor activity, RNA polymerase II-specific"/>
    <property type="evidence" value="ECO:0007669"/>
    <property type="project" value="TreeGrafter"/>
</dbReference>
<dbReference type="GO" id="GO:0005634">
    <property type="term" value="C:nucleus"/>
    <property type="evidence" value="ECO:0007669"/>
    <property type="project" value="UniProtKB-SubCell"/>
</dbReference>
<dbReference type="SMART" id="SM00432">
    <property type="entry name" value="MADS"/>
    <property type="match status" value="1"/>
</dbReference>
<evidence type="ECO:0000256" key="4">
    <source>
        <dbReference type="ARBA" id="ARBA00023163"/>
    </source>
</evidence>
<proteinExistence type="predicted"/>
<dbReference type="OrthoDB" id="1278616at2759"/>
<feature type="region of interest" description="Disordered" evidence="6">
    <location>
        <begin position="70"/>
        <end position="122"/>
    </location>
</feature>
<evidence type="ECO:0000256" key="1">
    <source>
        <dbReference type="ARBA" id="ARBA00004123"/>
    </source>
</evidence>
<dbReference type="Proteomes" id="UP000224567">
    <property type="component" value="Unassembled WGS sequence"/>
</dbReference>
<evidence type="ECO:0000256" key="3">
    <source>
        <dbReference type="ARBA" id="ARBA00023125"/>
    </source>
</evidence>
<dbReference type="GO" id="GO:0046983">
    <property type="term" value="F:protein dimerization activity"/>
    <property type="evidence" value="ECO:0007669"/>
    <property type="project" value="InterPro"/>
</dbReference>
<evidence type="ECO:0000256" key="2">
    <source>
        <dbReference type="ARBA" id="ARBA00023015"/>
    </source>
</evidence>
<keyword evidence="3" id="KW-0238">DNA-binding</keyword>
<feature type="compositionally biased region" description="Low complexity" evidence="6">
    <location>
        <begin position="97"/>
        <end position="115"/>
    </location>
</feature>
<reference evidence="8 9" key="1">
    <citation type="journal article" date="2017" name="Genome Biol.">
        <title>New reference genome sequences of hot pepper reveal the massive evolution of plant disease-resistance genes by retroduplication.</title>
        <authorList>
            <person name="Kim S."/>
            <person name="Park J."/>
            <person name="Yeom S.I."/>
            <person name="Kim Y.M."/>
            <person name="Seo E."/>
            <person name="Kim K.T."/>
            <person name="Kim M.S."/>
            <person name="Lee J.M."/>
            <person name="Cheong K."/>
            <person name="Shin H.S."/>
            <person name="Kim S.B."/>
            <person name="Han K."/>
            <person name="Lee J."/>
            <person name="Park M."/>
            <person name="Lee H.A."/>
            <person name="Lee H.Y."/>
            <person name="Lee Y."/>
            <person name="Oh S."/>
            <person name="Lee J.H."/>
            <person name="Choi E."/>
            <person name="Choi E."/>
            <person name="Lee S.E."/>
            <person name="Jeon J."/>
            <person name="Kim H."/>
            <person name="Choi G."/>
            <person name="Song H."/>
            <person name="Lee J."/>
            <person name="Lee S.C."/>
            <person name="Kwon J.K."/>
            <person name="Lee H.Y."/>
            <person name="Koo N."/>
            <person name="Hong Y."/>
            <person name="Kim R.W."/>
            <person name="Kang W.H."/>
            <person name="Huh J.H."/>
            <person name="Kang B.C."/>
            <person name="Yang T.J."/>
            <person name="Lee Y.H."/>
            <person name="Bennetzen J.L."/>
            <person name="Choi D."/>
        </authorList>
    </citation>
    <scope>NUCLEOTIDE SEQUENCE [LARGE SCALE GENOMIC DNA]</scope>
    <source>
        <strain evidence="9">cv. PBC81</strain>
    </source>
</reference>
<accession>A0A2G2W7R9</accession>
<comment type="caution">
    <text evidence="8">The sequence shown here is derived from an EMBL/GenBank/DDBJ whole genome shotgun (WGS) entry which is preliminary data.</text>
</comment>
<protein>
    <submittedName>
        <fullName evidence="8">Agamous-like MADS-box protein AGL21</fullName>
    </submittedName>
</protein>
<evidence type="ECO:0000259" key="7">
    <source>
        <dbReference type="PROSITE" id="PS50066"/>
    </source>
</evidence>